<name>A0ACC2NHZ4_9HYME</name>
<dbReference type="EMBL" id="CM056743">
    <property type="protein sequence ID" value="KAJ8670840.1"/>
    <property type="molecule type" value="Genomic_DNA"/>
</dbReference>
<organism evidence="1 2">
    <name type="scientific">Eretmocerus hayati</name>
    <dbReference type="NCBI Taxonomy" id="131215"/>
    <lineage>
        <taxon>Eukaryota</taxon>
        <taxon>Metazoa</taxon>
        <taxon>Ecdysozoa</taxon>
        <taxon>Arthropoda</taxon>
        <taxon>Hexapoda</taxon>
        <taxon>Insecta</taxon>
        <taxon>Pterygota</taxon>
        <taxon>Neoptera</taxon>
        <taxon>Endopterygota</taxon>
        <taxon>Hymenoptera</taxon>
        <taxon>Apocrita</taxon>
        <taxon>Proctotrupomorpha</taxon>
        <taxon>Chalcidoidea</taxon>
        <taxon>Aphelinidae</taxon>
        <taxon>Aphelininae</taxon>
        <taxon>Eretmocerus</taxon>
    </lineage>
</organism>
<evidence type="ECO:0000313" key="2">
    <source>
        <dbReference type="Proteomes" id="UP001239111"/>
    </source>
</evidence>
<sequence>MVYEFQDYRQMVRLYDINRNNAAQAAREYRQLFPGRGCPDHHTVLGAVRRLDTTGNLMPQRNESRYQVRDNWIQVVLDHFANDPGTSTRKAENELGIPATTIGTILRENGVHPYHYT</sequence>
<protein>
    <submittedName>
        <fullName evidence="1">Uncharacterized protein</fullName>
    </submittedName>
</protein>
<dbReference type="Proteomes" id="UP001239111">
    <property type="component" value="Chromosome 3"/>
</dbReference>
<accession>A0ACC2NHZ4</accession>
<gene>
    <name evidence="1" type="ORF">QAD02_002099</name>
</gene>
<reference evidence="1" key="1">
    <citation type="submission" date="2023-04" db="EMBL/GenBank/DDBJ databases">
        <title>A chromosome-level genome assembly of the parasitoid wasp Eretmocerus hayati.</title>
        <authorList>
            <person name="Zhong Y."/>
            <person name="Liu S."/>
            <person name="Liu Y."/>
        </authorList>
    </citation>
    <scope>NUCLEOTIDE SEQUENCE</scope>
    <source>
        <strain evidence="1">ZJU_SS_LIU_2023</strain>
    </source>
</reference>
<evidence type="ECO:0000313" key="1">
    <source>
        <dbReference type="EMBL" id="KAJ8670840.1"/>
    </source>
</evidence>
<proteinExistence type="predicted"/>
<keyword evidence="2" id="KW-1185">Reference proteome</keyword>
<comment type="caution">
    <text evidence="1">The sequence shown here is derived from an EMBL/GenBank/DDBJ whole genome shotgun (WGS) entry which is preliminary data.</text>
</comment>